<dbReference type="InterPro" id="IPR002912">
    <property type="entry name" value="ACT_dom"/>
</dbReference>
<dbReference type="GO" id="GO:0003984">
    <property type="term" value="F:acetolactate synthase activity"/>
    <property type="evidence" value="ECO:0007669"/>
    <property type="project" value="UniProtKB-UniRule"/>
</dbReference>
<dbReference type="PANTHER" id="PTHR30239">
    <property type="entry name" value="ACETOLACTATE SYNTHASE SMALL SUBUNIT"/>
    <property type="match status" value="1"/>
</dbReference>
<sequence length="167" mass="19087">MEKKRWICLFVENEIGTLARISGLFSGKSYNLDSLTVGETEDPTISRMTISLTSDDRTFEQVKKQLNRSVEVIKVIDYTDIPIHMKELMYVKVGHCSESDKAELFRIAQVFQVSIADCDKTSYILECLQTEEKNDDMIRLLQKIFPNRIEVVRGGSVAIEALSMTVR</sequence>
<dbReference type="Pfam" id="PF10369">
    <property type="entry name" value="ALS_ss_C"/>
    <property type="match status" value="1"/>
</dbReference>
<evidence type="ECO:0000256" key="8">
    <source>
        <dbReference type="RuleBase" id="RU368092"/>
    </source>
</evidence>
<evidence type="ECO:0000256" key="2">
    <source>
        <dbReference type="ARBA" id="ARBA00005025"/>
    </source>
</evidence>
<dbReference type="GO" id="GO:0005829">
    <property type="term" value="C:cytosol"/>
    <property type="evidence" value="ECO:0007669"/>
    <property type="project" value="TreeGrafter"/>
</dbReference>
<evidence type="ECO:0000256" key="3">
    <source>
        <dbReference type="ARBA" id="ARBA00006341"/>
    </source>
</evidence>
<dbReference type="Proteomes" id="UP000245412">
    <property type="component" value="Unassembled WGS sequence"/>
</dbReference>
<name>A0AB73T9I1_9FIRM</name>
<dbReference type="EC" id="2.2.1.6" evidence="8"/>
<comment type="similarity">
    <text evidence="3 8">Belongs to the acetolactate synthase small subunit family.</text>
</comment>
<organism evidence="10 11">
    <name type="scientific">Murimonas intestini</name>
    <dbReference type="NCBI Taxonomy" id="1337051"/>
    <lineage>
        <taxon>Bacteria</taxon>
        <taxon>Bacillati</taxon>
        <taxon>Bacillota</taxon>
        <taxon>Clostridia</taxon>
        <taxon>Lachnospirales</taxon>
        <taxon>Lachnospiraceae</taxon>
        <taxon>Murimonas</taxon>
    </lineage>
</organism>
<dbReference type="GO" id="GO:1990610">
    <property type="term" value="F:acetolactate synthase regulator activity"/>
    <property type="evidence" value="ECO:0007669"/>
    <property type="project" value="UniProtKB-UniRule"/>
</dbReference>
<accession>A0AB73T9I1</accession>
<evidence type="ECO:0000313" key="10">
    <source>
        <dbReference type="EMBL" id="PWJ78850.1"/>
    </source>
</evidence>
<dbReference type="NCBIfam" id="TIGR00119">
    <property type="entry name" value="acolac_sm"/>
    <property type="match status" value="1"/>
</dbReference>
<feature type="domain" description="ACT" evidence="9">
    <location>
        <begin position="6"/>
        <end position="83"/>
    </location>
</feature>
<dbReference type="InterPro" id="IPR045865">
    <property type="entry name" value="ACT-like_dom_sf"/>
</dbReference>
<comment type="pathway">
    <text evidence="2 8">Amino-acid biosynthesis; L-valine biosynthesis; L-valine from pyruvate: step 1/4.</text>
</comment>
<evidence type="ECO:0000259" key="9">
    <source>
        <dbReference type="PROSITE" id="PS51671"/>
    </source>
</evidence>
<dbReference type="GO" id="GO:0009097">
    <property type="term" value="P:isoleucine biosynthetic process"/>
    <property type="evidence" value="ECO:0007669"/>
    <property type="project" value="UniProtKB-UniRule"/>
</dbReference>
<comment type="function">
    <text evidence="8">Catalyzes the conversion of 2 pyruvate molecules into acetolactate in the first common step of the biosynthetic pathway of the branched-amino acids such as leucine, isoleucine, and valine.</text>
</comment>
<dbReference type="Gene3D" id="3.30.70.1150">
    <property type="entry name" value="ACT-like. Chain A, domain 2"/>
    <property type="match status" value="1"/>
</dbReference>
<dbReference type="InterPro" id="IPR054480">
    <property type="entry name" value="AHAS_small-like_ACT"/>
</dbReference>
<dbReference type="InterPro" id="IPR004789">
    <property type="entry name" value="Acetalactate_synth_ssu"/>
</dbReference>
<evidence type="ECO:0000256" key="5">
    <source>
        <dbReference type="ARBA" id="ARBA00022605"/>
    </source>
</evidence>
<dbReference type="InterPro" id="IPR027271">
    <property type="entry name" value="Acetolactate_synth/TF_NikR_C"/>
</dbReference>
<reference evidence="10 11" key="1">
    <citation type="submission" date="2018-05" db="EMBL/GenBank/DDBJ databases">
        <authorList>
            <person name="Goeker M."/>
            <person name="Huntemann M."/>
            <person name="Clum A."/>
            <person name="Pillay M."/>
            <person name="Palaniappan K."/>
            <person name="Varghese N."/>
            <person name="Mikhailova N."/>
            <person name="Stamatis D."/>
            <person name="Reddy T."/>
            <person name="Daum C."/>
            <person name="Shapiro N."/>
            <person name="Ivanova N."/>
            <person name="Kyrpides N."/>
            <person name="Woyke T."/>
        </authorList>
    </citation>
    <scope>NUCLEOTIDE SEQUENCE [LARGE SCALE GENOMIC DNA]</scope>
    <source>
        <strain evidence="10 11">DSM 26524</strain>
    </source>
</reference>
<dbReference type="AlphaFoldDB" id="A0AB73T9I1"/>
<dbReference type="EMBL" id="QGGY01000001">
    <property type="protein sequence ID" value="PWJ78850.1"/>
    <property type="molecule type" value="Genomic_DNA"/>
</dbReference>
<evidence type="ECO:0000256" key="4">
    <source>
        <dbReference type="ARBA" id="ARBA00011744"/>
    </source>
</evidence>
<dbReference type="SUPFAM" id="SSF55021">
    <property type="entry name" value="ACT-like"/>
    <property type="match status" value="2"/>
</dbReference>
<keyword evidence="6 8" id="KW-0100">Branched-chain amino acid biosynthesis</keyword>
<dbReference type="CDD" id="cd04878">
    <property type="entry name" value="ACT_AHAS"/>
    <property type="match status" value="1"/>
</dbReference>
<dbReference type="Pfam" id="PF22629">
    <property type="entry name" value="ACT_AHAS_ss"/>
    <property type="match status" value="1"/>
</dbReference>
<keyword evidence="8" id="KW-0808">Transferase</keyword>
<keyword evidence="11" id="KW-1185">Reference proteome</keyword>
<evidence type="ECO:0000313" key="11">
    <source>
        <dbReference type="Proteomes" id="UP000245412"/>
    </source>
</evidence>
<dbReference type="RefSeq" id="WP_109624294.1">
    <property type="nucleotide sequence ID" value="NZ_CABJAT010000001.1"/>
</dbReference>
<comment type="caution">
    <text evidence="10">The sequence shown here is derived from an EMBL/GenBank/DDBJ whole genome shotgun (WGS) entry which is preliminary data.</text>
</comment>
<comment type="catalytic activity">
    <reaction evidence="7 8">
        <text>2 pyruvate + H(+) = (2S)-2-acetolactate + CO2</text>
        <dbReference type="Rhea" id="RHEA:25249"/>
        <dbReference type="ChEBI" id="CHEBI:15361"/>
        <dbReference type="ChEBI" id="CHEBI:15378"/>
        <dbReference type="ChEBI" id="CHEBI:16526"/>
        <dbReference type="ChEBI" id="CHEBI:58476"/>
        <dbReference type="EC" id="2.2.1.6"/>
    </reaction>
</comment>
<protein>
    <recommendedName>
        <fullName evidence="8">Acetolactate synthase small subunit</fullName>
        <shortName evidence="8">AHAS</shortName>
        <shortName evidence="8">ALS</shortName>
        <ecNumber evidence="8">2.2.1.6</ecNumber>
    </recommendedName>
    <alternativeName>
        <fullName evidence="8">Acetohydroxy-acid synthase small subunit</fullName>
    </alternativeName>
</protein>
<dbReference type="InterPro" id="IPR019455">
    <property type="entry name" value="Acetolactate_synth_ssu_C"/>
</dbReference>
<dbReference type="PANTHER" id="PTHR30239:SF0">
    <property type="entry name" value="ACETOLACTATE SYNTHASE SMALL SUBUNIT 1, CHLOROPLASTIC"/>
    <property type="match status" value="1"/>
</dbReference>
<dbReference type="GO" id="GO:0009099">
    <property type="term" value="P:L-valine biosynthetic process"/>
    <property type="evidence" value="ECO:0007669"/>
    <property type="project" value="UniProtKB-UniRule"/>
</dbReference>
<keyword evidence="5 8" id="KW-0028">Amino-acid biosynthesis</keyword>
<evidence type="ECO:0000256" key="7">
    <source>
        <dbReference type="ARBA" id="ARBA00048670"/>
    </source>
</evidence>
<comment type="pathway">
    <text evidence="1 8">Amino-acid biosynthesis; L-isoleucine biosynthesis; L-isoleucine from 2-oxobutanoate: step 1/4.</text>
</comment>
<gene>
    <name evidence="10" type="ORF">C7383_101220</name>
</gene>
<proteinExistence type="inferred from homology"/>
<dbReference type="Gene3D" id="3.30.70.260">
    <property type="match status" value="1"/>
</dbReference>
<dbReference type="PROSITE" id="PS51671">
    <property type="entry name" value="ACT"/>
    <property type="match status" value="1"/>
</dbReference>
<dbReference type="NCBIfam" id="NF008864">
    <property type="entry name" value="PRK11895.1"/>
    <property type="match status" value="1"/>
</dbReference>
<dbReference type="InterPro" id="IPR039557">
    <property type="entry name" value="AHAS_ACT"/>
</dbReference>
<evidence type="ECO:0000256" key="1">
    <source>
        <dbReference type="ARBA" id="ARBA00004974"/>
    </source>
</evidence>
<evidence type="ECO:0000256" key="6">
    <source>
        <dbReference type="ARBA" id="ARBA00023304"/>
    </source>
</evidence>
<comment type="subunit">
    <text evidence="4 8">Dimer of large and small chains.</text>
</comment>